<dbReference type="AlphaFoldDB" id="A0A0C2WI22"/>
<evidence type="ECO:0000313" key="3">
    <source>
        <dbReference type="Proteomes" id="UP000054549"/>
    </source>
</evidence>
<sequence length="76" mass="8502">MSSASKGKSKADPTGPSIRVEEMPHELSREELNAHFASTERKGCKISPPFRHRTAVRLPERVEIMKDSMKPGDLNI</sequence>
<reference evidence="2 3" key="1">
    <citation type="submission" date="2014-04" db="EMBL/GenBank/DDBJ databases">
        <title>Evolutionary Origins and Diversification of the Mycorrhizal Mutualists.</title>
        <authorList>
            <consortium name="DOE Joint Genome Institute"/>
            <consortium name="Mycorrhizal Genomics Consortium"/>
            <person name="Kohler A."/>
            <person name="Kuo A."/>
            <person name="Nagy L.G."/>
            <person name="Floudas D."/>
            <person name="Copeland A."/>
            <person name="Barry K.W."/>
            <person name="Cichocki N."/>
            <person name="Veneault-Fourrey C."/>
            <person name="LaButti K."/>
            <person name="Lindquist E.A."/>
            <person name="Lipzen A."/>
            <person name="Lundell T."/>
            <person name="Morin E."/>
            <person name="Murat C."/>
            <person name="Riley R."/>
            <person name="Ohm R."/>
            <person name="Sun H."/>
            <person name="Tunlid A."/>
            <person name="Henrissat B."/>
            <person name="Grigoriev I.V."/>
            <person name="Hibbett D.S."/>
            <person name="Martin F."/>
        </authorList>
    </citation>
    <scope>NUCLEOTIDE SEQUENCE [LARGE SCALE GENOMIC DNA]</scope>
    <source>
        <strain evidence="2 3">Koide BX008</strain>
    </source>
</reference>
<feature type="region of interest" description="Disordered" evidence="1">
    <location>
        <begin position="1"/>
        <end position="22"/>
    </location>
</feature>
<protein>
    <submittedName>
        <fullName evidence="2">Uncharacterized protein</fullName>
    </submittedName>
</protein>
<keyword evidence="3" id="KW-1185">Reference proteome</keyword>
<dbReference type="EMBL" id="KN818474">
    <property type="protein sequence ID" value="KIL55778.1"/>
    <property type="molecule type" value="Genomic_DNA"/>
</dbReference>
<evidence type="ECO:0000256" key="1">
    <source>
        <dbReference type="SAM" id="MobiDB-lite"/>
    </source>
</evidence>
<organism evidence="2 3">
    <name type="scientific">Amanita muscaria (strain Koide BX008)</name>
    <dbReference type="NCBI Taxonomy" id="946122"/>
    <lineage>
        <taxon>Eukaryota</taxon>
        <taxon>Fungi</taxon>
        <taxon>Dikarya</taxon>
        <taxon>Basidiomycota</taxon>
        <taxon>Agaricomycotina</taxon>
        <taxon>Agaricomycetes</taxon>
        <taxon>Agaricomycetidae</taxon>
        <taxon>Agaricales</taxon>
        <taxon>Pluteineae</taxon>
        <taxon>Amanitaceae</taxon>
        <taxon>Amanita</taxon>
    </lineage>
</organism>
<dbReference type="HOGENOM" id="CLU_2653990_0_0_1"/>
<proteinExistence type="predicted"/>
<accession>A0A0C2WI22</accession>
<name>A0A0C2WI22_AMAMK</name>
<dbReference type="InParanoid" id="A0A0C2WI22"/>
<evidence type="ECO:0000313" key="2">
    <source>
        <dbReference type="EMBL" id="KIL55778.1"/>
    </source>
</evidence>
<gene>
    <name evidence="2" type="ORF">M378DRAFT_173345</name>
</gene>
<dbReference type="Proteomes" id="UP000054549">
    <property type="component" value="Unassembled WGS sequence"/>
</dbReference>